<comment type="caution">
    <text evidence="2">The sequence shown here is derived from an EMBL/GenBank/DDBJ whole genome shotgun (WGS) entry which is preliminary data.</text>
</comment>
<protein>
    <submittedName>
        <fullName evidence="2">Uncharacterized protein</fullName>
    </submittedName>
</protein>
<organism evidence="2 3">
    <name type="scientific">Pseudoalteromonas espejiana</name>
    <dbReference type="NCBI Taxonomy" id="28107"/>
    <lineage>
        <taxon>Bacteria</taxon>
        <taxon>Pseudomonadati</taxon>
        <taxon>Pseudomonadota</taxon>
        <taxon>Gammaproteobacteria</taxon>
        <taxon>Alteromonadales</taxon>
        <taxon>Pseudoalteromonadaceae</taxon>
        <taxon>Pseudoalteromonas</taxon>
    </lineage>
</organism>
<proteinExistence type="predicted"/>
<keyword evidence="3" id="KW-1185">Reference proteome</keyword>
<sequence>MAVENLQDLAKEIVENGVSLSAIHYVYITLVALVSAALGAYFGSYLKKRGEEQALKDSFDDVIDRLERTTRLTEEIKYAIGIGTIEHQIKFSKLHEKRIEVIEGLYHRLVNMESKGKDFVYSSGPTHELGSQFDAASKAVDEFISYSKLNKFWMDKALFDEIESIALSLDSMIHGAAFNCGVSPANTAQFTQSMEELQKIVKIMDKGIQSAKEKVIESIRKTLEPDEN</sequence>
<feature type="transmembrane region" description="Helical" evidence="1">
    <location>
        <begin position="25"/>
        <end position="46"/>
    </location>
</feature>
<dbReference type="RefSeq" id="WP_089349371.1">
    <property type="nucleotide sequence ID" value="NZ_BJUM01000012.1"/>
</dbReference>
<evidence type="ECO:0000313" key="2">
    <source>
        <dbReference type="EMBL" id="GEK54683.1"/>
    </source>
</evidence>
<evidence type="ECO:0000313" key="3">
    <source>
        <dbReference type="Proteomes" id="UP000321419"/>
    </source>
</evidence>
<accession>A0A510XUJ3</accession>
<dbReference type="EMBL" id="BJUM01000012">
    <property type="protein sequence ID" value="GEK54683.1"/>
    <property type="molecule type" value="Genomic_DNA"/>
</dbReference>
<evidence type="ECO:0000256" key="1">
    <source>
        <dbReference type="SAM" id="Phobius"/>
    </source>
</evidence>
<keyword evidence="1" id="KW-0472">Membrane</keyword>
<keyword evidence="1" id="KW-1133">Transmembrane helix</keyword>
<dbReference type="AlphaFoldDB" id="A0A510XUJ3"/>
<dbReference type="OrthoDB" id="7067191at2"/>
<reference evidence="2 3" key="1">
    <citation type="submission" date="2019-07" db="EMBL/GenBank/DDBJ databases">
        <title>Whole genome shotgun sequence of Pseudoalteromonas espejiana NBRC 102222.</title>
        <authorList>
            <person name="Hosoyama A."/>
            <person name="Uohara A."/>
            <person name="Ohji S."/>
            <person name="Ichikawa N."/>
        </authorList>
    </citation>
    <scope>NUCLEOTIDE SEQUENCE [LARGE SCALE GENOMIC DNA]</scope>
    <source>
        <strain evidence="2 3">NBRC 102222</strain>
    </source>
</reference>
<gene>
    <name evidence="2" type="ORF">PES01_15280</name>
</gene>
<dbReference type="Proteomes" id="UP000321419">
    <property type="component" value="Unassembled WGS sequence"/>
</dbReference>
<keyword evidence="1" id="KW-0812">Transmembrane</keyword>
<name>A0A510XUJ3_9GAMM</name>